<dbReference type="PANTHER" id="PTHR46730:SF1">
    <property type="entry name" value="PLAT DOMAIN-CONTAINING PROTEIN"/>
    <property type="match status" value="1"/>
</dbReference>
<dbReference type="OMA" id="WYLFQPI"/>
<dbReference type="SUPFAM" id="SSF49723">
    <property type="entry name" value="Lipase/lipooxygenase domain (PLAT/LH2 domain)"/>
    <property type="match status" value="1"/>
</dbReference>
<keyword evidence="3" id="KW-0677">Repeat</keyword>
<dbReference type="STRING" id="7266.A0A3B0JWM6"/>
<feature type="signal peptide" evidence="8">
    <location>
        <begin position="1"/>
        <end position="19"/>
    </location>
</feature>
<comment type="subcellular location">
    <subcellularLocation>
        <location evidence="1">Membrane</location>
    </subcellularLocation>
</comment>
<dbReference type="GO" id="GO:0005261">
    <property type="term" value="F:monoatomic cation channel activity"/>
    <property type="evidence" value="ECO:0007669"/>
    <property type="project" value="TreeGrafter"/>
</dbReference>
<keyword evidence="2 7" id="KW-0812">Transmembrane</keyword>
<evidence type="ECO:0000256" key="8">
    <source>
        <dbReference type="SAM" id="SignalP"/>
    </source>
</evidence>
<evidence type="ECO:0000313" key="11">
    <source>
        <dbReference type="Proteomes" id="UP000268350"/>
    </source>
</evidence>
<dbReference type="EMBL" id="OUUW01000003">
    <property type="protein sequence ID" value="SPP78129.1"/>
    <property type="molecule type" value="Genomic_DNA"/>
</dbReference>
<name>A0A3B0JWM6_DROGU</name>
<evidence type="ECO:0000256" key="6">
    <source>
        <dbReference type="PROSITE-ProRule" id="PRU00152"/>
    </source>
</evidence>
<dbReference type="Pfam" id="PF01477">
    <property type="entry name" value="PLAT"/>
    <property type="match status" value="1"/>
</dbReference>
<dbReference type="SMART" id="SM00308">
    <property type="entry name" value="LH2"/>
    <property type="match status" value="1"/>
</dbReference>
<feature type="domain" description="PLAT" evidence="9">
    <location>
        <begin position="1124"/>
        <end position="1240"/>
    </location>
</feature>
<keyword evidence="11" id="KW-1185">Reference proteome</keyword>
<evidence type="ECO:0000256" key="2">
    <source>
        <dbReference type="ARBA" id="ARBA00022692"/>
    </source>
</evidence>
<keyword evidence="8" id="KW-0732">Signal</keyword>
<dbReference type="GO" id="GO:0005886">
    <property type="term" value="C:plasma membrane"/>
    <property type="evidence" value="ECO:0007669"/>
    <property type="project" value="TreeGrafter"/>
</dbReference>
<dbReference type="Pfam" id="PF02010">
    <property type="entry name" value="REJ"/>
    <property type="match status" value="1"/>
</dbReference>
<feature type="chain" id="PRO_5017333441" description="PLAT domain-containing protein" evidence="8">
    <location>
        <begin position="20"/>
        <end position="1364"/>
    </location>
</feature>
<dbReference type="PANTHER" id="PTHR46730">
    <property type="entry name" value="POLYCYSTIN-1"/>
    <property type="match status" value="1"/>
</dbReference>
<evidence type="ECO:0000256" key="7">
    <source>
        <dbReference type="SAM" id="Phobius"/>
    </source>
</evidence>
<evidence type="ECO:0000256" key="5">
    <source>
        <dbReference type="ARBA" id="ARBA00023136"/>
    </source>
</evidence>
<evidence type="ECO:0000313" key="10">
    <source>
        <dbReference type="EMBL" id="SPP78129.1"/>
    </source>
</evidence>
<evidence type="ECO:0000256" key="1">
    <source>
        <dbReference type="ARBA" id="ARBA00004370"/>
    </source>
</evidence>
<feature type="transmembrane region" description="Helical" evidence="7">
    <location>
        <begin position="1082"/>
        <end position="1100"/>
    </location>
</feature>
<protein>
    <recommendedName>
        <fullName evidence="9">PLAT domain-containing protein</fullName>
    </recommendedName>
</protein>
<accession>A0A3B0JWM6</accession>
<dbReference type="PROSITE" id="PS50095">
    <property type="entry name" value="PLAT"/>
    <property type="match status" value="1"/>
</dbReference>
<feature type="transmembrane region" description="Helical" evidence="7">
    <location>
        <begin position="1294"/>
        <end position="1312"/>
    </location>
</feature>
<dbReference type="Gene3D" id="2.60.60.20">
    <property type="entry name" value="PLAT/LH2 domain"/>
    <property type="match status" value="1"/>
</dbReference>
<reference evidence="11" key="1">
    <citation type="submission" date="2018-01" db="EMBL/GenBank/DDBJ databases">
        <authorList>
            <person name="Alioto T."/>
            <person name="Alioto T."/>
        </authorList>
    </citation>
    <scope>NUCLEOTIDE SEQUENCE [LARGE SCALE GENOMIC DNA]</scope>
</reference>
<gene>
    <name evidence="10" type="ORF">DGUA_6G010727</name>
</gene>
<organism evidence="10 11">
    <name type="scientific">Drosophila guanche</name>
    <name type="common">Fruit fly</name>
    <dbReference type="NCBI Taxonomy" id="7266"/>
    <lineage>
        <taxon>Eukaryota</taxon>
        <taxon>Metazoa</taxon>
        <taxon>Ecdysozoa</taxon>
        <taxon>Arthropoda</taxon>
        <taxon>Hexapoda</taxon>
        <taxon>Insecta</taxon>
        <taxon>Pterygota</taxon>
        <taxon>Neoptera</taxon>
        <taxon>Endopterygota</taxon>
        <taxon>Diptera</taxon>
        <taxon>Brachycera</taxon>
        <taxon>Muscomorpha</taxon>
        <taxon>Ephydroidea</taxon>
        <taxon>Drosophilidae</taxon>
        <taxon>Drosophila</taxon>
        <taxon>Sophophora</taxon>
    </lineage>
</organism>
<dbReference type="InterPro" id="IPR002859">
    <property type="entry name" value="PKD/REJ-like"/>
</dbReference>
<keyword evidence="5 7" id="KW-0472">Membrane</keyword>
<proteinExistence type="predicted"/>
<evidence type="ECO:0000256" key="3">
    <source>
        <dbReference type="ARBA" id="ARBA00022737"/>
    </source>
</evidence>
<keyword evidence="4 7" id="KW-1133">Transmembrane helix</keyword>
<dbReference type="OrthoDB" id="2121937at2759"/>
<evidence type="ECO:0000256" key="4">
    <source>
        <dbReference type="ARBA" id="ARBA00022989"/>
    </source>
</evidence>
<dbReference type="InterPro" id="IPR036392">
    <property type="entry name" value="PLAT/LH2_dom_sf"/>
</dbReference>
<comment type="caution">
    <text evidence="6">Lacks conserved residue(s) required for the propagation of feature annotation.</text>
</comment>
<feature type="transmembrane region" description="Helical" evidence="7">
    <location>
        <begin position="1332"/>
        <end position="1351"/>
    </location>
</feature>
<evidence type="ECO:0000259" key="9">
    <source>
        <dbReference type="PROSITE" id="PS50095"/>
    </source>
</evidence>
<dbReference type="Proteomes" id="UP000268350">
    <property type="component" value="Unassembled WGS sequence"/>
</dbReference>
<sequence>MLMKLLIILIGYLCTEVVTNSSTLQVFVNRYNAYGRANIITTLETVQLAWFTTKVVMNKMILVDYFQTNASEVQGALAWYRTINLQQTLNYYGVKIEKNLTYTKGYFHVSKTKFFSSGFYLIESAITTEGIFSSELKATTYTVVKLIQENACEPKFDIANCHDSNRPLYYEASKEIVIRANFSRFCPMDSYIQYHWTLHDSTDSKLLQFLGATLRPEIKLSRHRLTVRQQSPLSRIVLVRMNAKIVGRRIPLVARCYLSLASQRLFPVIRGGNYREVFRGKTISISGILSRDLSLSPTGPQHLMYQWSCRPRLKQLKKVCIRNMGTRHRIVIPAYSQPKNQTLRIRLLLRSAFDPIRTATTRQKLDFSISPHLINVDVDCVKNCDEDKYNPGQPIHVRGKCEGIGNKNITKWEWRVDNKPVKAHANRLVYTELDGQKSSLSIHLHVEAAHLYNPKYNYYGQDWINLERNTGPKNTKCTVTPPEGLPFETLFLIQCDRSRARFMPLRYGVEANNVLIVDWQSNREILLRLVPTLKVTVKICDKLDVCESVELNVRIRKELPEGGNPAILIQNMARARHFLEYADWQKAYPLLSLISNLINTKEMLVTFTETLSVHVPQTTVELTQLVRLTKHVVAAIEPLDDMKAVVLARMFNRITATYKVIVEGNDLTLLDEHFYLMTDDMCDMLDTFNAEWEYIPKAHCLSESESCININHFGKRLEQLSSLRPLLEHVDSWMYTHWKLSNCLVYMGMETARRLHPREGPRIIERDSFNIRMESFDLDYEHTLKLESGDSMHTLALSWNLLRELRRKLRNNEVLISVRSHKVSQYWFYPKKRSRTQELVVNAFTTSAMFQPTEQLSEPLTFFSRLETIPFTDIPARGVKLPRREPVDLIGGPEEEAHAVIHDNVYTPFEVRMYRTEIYAQSVLKVTFIRAQIPFNVLIRMTNVPKLEDMDTRGATCQVKYGVSQRTDFLLRNRCTEARSAFIYLRASNPAEPWNTFEQNGAFFSFATEIHLCRAWNSSGTEHSWSKLPCMPDMIKSTNSGVHCRCNVIGDFDVDAMPIITVPVNIKCHLDRPVVTRHYDMLVLYTLLTVLTVIYIIIYMRKIRNWDKRLYVMNYTTGQLCHRGDIVFRITFGGRCNAGSSANIVISLKSEQGLVQLIVYQDPQCKTFQRNSTISFRVQRELVQPPAELSIGHDHTGIYPHFFCRSVVLTDTATDMTQTFLLHRWLRGFPSTKYETAPVFYHSKTTEKEIYPRRARFSHILESCMGAWYLFQPVIGPWRLGTHCSSFCRWERSCMFIVKLFVTICIMVQYFGPSYVALSCDPSPKKYHDLGSVIWTTLICFLISCFVQAAMEKTILYIGAYDYI</sequence>
<dbReference type="GO" id="GO:0006816">
    <property type="term" value="P:calcium ion transport"/>
    <property type="evidence" value="ECO:0007669"/>
    <property type="project" value="TreeGrafter"/>
</dbReference>
<dbReference type="InterPro" id="IPR001024">
    <property type="entry name" value="PLAT/LH2_dom"/>
</dbReference>